<accession>A0ABR1ETN5</accession>
<dbReference type="CDD" id="cd19941">
    <property type="entry name" value="TIL"/>
    <property type="match status" value="1"/>
</dbReference>
<evidence type="ECO:0000256" key="2">
    <source>
        <dbReference type="ARBA" id="ARBA00004922"/>
    </source>
</evidence>
<dbReference type="Pfam" id="PF02485">
    <property type="entry name" value="Branch"/>
    <property type="match status" value="1"/>
</dbReference>
<keyword evidence="10" id="KW-0325">Glycoprotein</keyword>
<evidence type="ECO:0000256" key="6">
    <source>
        <dbReference type="ARBA" id="ARBA00022900"/>
    </source>
</evidence>
<evidence type="ECO:0000256" key="12">
    <source>
        <dbReference type="SAM" id="SignalP"/>
    </source>
</evidence>
<dbReference type="InterPro" id="IPR003406">
    <property type="entry name" value="Glyco_trans_14"/>
</dbReference>
<evidence type="ECO:0000256" key="4">
    <source>
        <dbReference type="ARBA" id="ARBA00022679"/>
    </source>
</evidence>
<comment type="caution">
    <text evidence="14">The sequence shown here is derived from an EMBL/GenBank/DDBJ whole genome shotgun (WGS) entry which is preliminary data.</text>
</comment>
<evidence type="ECO:0000256" key="1">
    <source>
        <dbReference type="ARBA" id="ARBA00004606"/>
    </source>
</evidence>
<keyword evidence="12" id="KW-0732">Signal</keyword>
<evidence type="ECO:0000256" key="11">
    <source>
        <dbReference type="ARBA" id="ARBA00038150"/>
    </source>
</evidence>
<proteinExistence type="inferred from homology"/>
<dbReference type="Proteomes" id="UP001303046">
    <property type="component" value="Unassembled WGS sequence"/>
</dbReference>
<gene>
    <name evidence="14" type="primary">Necator_chrX.g25883</name>
    <name evidence="14" type="ORF">RB195_025717</name>
</gene>
<protein>
    <recommendedName>
        <fullName evidence="13">TIL domain-containing protein</fullName>
    </recommendedName>
</protein>
<keyword evidence="5" id="KW-0812">Transmembrane</keyword>
<feature type="signal peptide" evidence="12">
    <location>
        <begin position="1"/>
        <end position="17"/>
    </location>
</feature>
<dbReference type="InterPro" id="IPR036084">
    <property type="entry name" value="Ser_inhib-like_sf"/>
</dbReference>
<evidence type="ECO:0000256" key="3">
    <source>
        <dbReference type="ARBA" id="ARBA00022676"/>
    </source>
</evidence>
<organism evidence="14 15">
    <name type="scientific">Necator americanus</name>
    <name type="common">Human hookworm</name>
    <dbReference type="NCBI Taxonomy" id="51031"/>
    <lineage>
        <taxon>Eukaryota</taxon>
        <taxon>Metazoa</taxon>
        <taxon>Ecdysozoa</taxon>
        <taxon>Nematoda</taxon>
        <taxon>Chromadorea</taxon>
        <taxon>Rhabditida</taxon>
        <taxon>Rhabditina</taxon>
        <taxon>Rhabditomorpha</taxon>
        <taxon>Strongyloidea</taxon>
        <taxon>Ancylostomatidae</taxon>
        <taxon>Bunostominae</taxon>
        <taxon>Necator</taxon>
    </lineage>
</organism>
<feature type="chain" id="PRO_5045240373" description="TIL domain-containing protein" evidence="12">
    <location>
        <begin position="18"/>
        <end position="690"/>
    </location>
</feature>
<keyword evidence="7" id="KW-0735">Signal-anchor</keyword>
<keyword evidence="6" id="KW-0722">Serine protease inhibitor</keyword>
<evidence type="ECO:0000256" key="8">
    <source>
        <dbReference type="ARBA" id="ARBA00022989"/>
    </source>
</evidence>
<reference evidence="14 15" key="1">
    <citation type="submission" date="2023-08" db="EMBL/GenBank/DDBJ databases">
        <title>A Necator americanus chromosomal reference genome.</title>
        <authorList>
            <person name="Ilik V."/>
            <person name="Petrzelkova K.J."/>
            <person name="Pardy F."/>
            <person name="Fuh T."/>
            <person name="Niatou-Singa F.S."/>
            <person name="Gouil Q."/>
            <person name="Baker L."/>
            <person name="Ritchie M.E."/>
            <person name="Jex A.R."/>
            <person name="Gazzola D."/>
            <person name="Li H."/>
            <person name="Toshio Fujiwara R."/>
            <person name="Zhan B."/>
            <person name="Aroian R.V."/>
            <person name="Pafco B."/>
            <person name="Schwarz E.M."/>
        </authorList>
    </citation>
    <scope>NUCLEOTIDE SEQUENCE [LARGE SCALE GENOMIC DNA]</scope>
    <source>
        <strain evidence="14 15">Aroian</strain>
        <tissue evidence="14">Whole animal</tissue>
    </source>
</reference>
<evidence type="ECO:0000313" key="14">
    <source>
        <dbReference type="EMBL" id="KAK6765970.1"/>
    </source>
</evidence>
<keyword evidence="8" id="KW-1133">Transmembrane helix</keyword>
<dbReference type="SUPFAM" id="SSF57567">
    <property type="entry name" value="Serine protease inhibitors"/>
    <property type="match status" value="1"/>
</dbReference>
<comment type="pathway">
    <text evidence="2">Protein modification; protein glycosylation.</text>
</comment>
<evidence type="ECO:0000256" key="7">
    <source>
        <dbReference type="ARBA" id="ARBA00022968"/>
    </source>
</evidence>
<dbReference type="PANTHER" id="PTHR19297">
    <property type="entry name" value="GLYCOSYLTRANSFERASE 14 FAMILY MEMBER"/>
    <property type="match status" value="1"/>
</dbReference>
<comment type="similarity">
    <text evidence="11">Belongs to the glycosyltransferase 14 family.</text>
</comment>
<keyword evidence="4" id="KW-0808">Transferase</keyword>
<evidence type="ECO:0000256" key="5">
    <source>
        <dbReference type="ARBA" id="ARBA00022692"/>
    </source>
</evidence>
<dbReference type="Gene3D" id="2.10.25.10">
    <property type="entry name" value="Laminin"/>
    <property type="match status" value="1"/>
</dbReference>
<dbReference type="PANTHER" id="PTHR19297:SF186">
    <property type="entry name" value="CORE-2_I-BRANCHING ENZYME"/>
    <property type="match status" value="1"/>
</dbReference>
<keyword evidence="9" id="KW-0472">Membrane</keyword>
<dbReference type="EMBL" id="JAVFWL010000006">
    <property type="protein sequence ID" value="KAK6765970.1"/>
    <property type="molecule type" value="Genomic_DNA"/>
</dbReference>
<name>A0ABR1ETN5_NECAM</name>
<dbReference type="InterPro" id="IPR002919">
    <property type="entry name" value="TIL_dom"/>
</dbReference>
<evidence type="ECO:0000313" key="15">
    <source>
        <dbReference type="Proteomes" id="UP001303046"/>
    </source>
</evidence>
<evidence type="ECO:0000259" key="13">
    <source>
        <dbReference type="Pfam" id="PF01826"/>
    </source>
</evidence>
<sequence length="690" mass="76896">MLYILTILALFLRETLSLSCGICPDGTKCDSNTGICRPFRQLDTSPPSRSCGICPAGTMCDSNTGVCRPFRVAGDDPRPNFCDGVICPPGFLCDNNTGVCRKFRLPTLSSYKRKQRVERGQIRKKRYTNRCISVLCPQGTQCDSNTGICRQFRPLTSIPTASDPCIGVVCPQGTQCDTNTGICRQFRPLPNPPFASDPCERVTCPQGTQCDSNTGICRPFRPVPPAASDPCDRITCPQGTTCDTNTGICRPFRPLPNPPTAADKCDGVLCPQGTQCDSNTGICRPFRPTPNSPIANDPCSGVVCPQGTNCDMNTGICRPFRPASDDVVDRCQSVICPQGSDCDKNTGTCRPFRTADSETVTCPENSYYSDCASPCPYTCTDISKRCDQSCIPTCVCKDGFVQASITDTTCVRSDQCNVYKTDRCSVLQCPSDMTCLEGYCNPKQCPLVYLSGTDLPLRTNLEVVRIMKALNGSINTDIEQFEQDRYRMMEGIHPPVPLYKSAMSVAIPRRAANFMLRSTRVKKLLEYLSHTWIPDESFWTSVAGNAVLLRVPGSYRARDILWLRKHLHMVPPLEQSINNVGTSYIGRYQVWERENRCYGRITSWSCVFGVLDIPTLLNRPELIVHKMYLDTEPAAFMCLLKELRRRSRNPIDFDARSYAEMPTVELSNGKRITELTHPEWLMRSSFHKFY</sequence>
<evidence type="ECO:0000256" key="10">
    <source>
        <dbReference type="ARBA" id="ARBA00023180"/>
    </source>
</evidence>
<keyword evidence="15" id="KW-1185">Reference proteome</keyword>
<comment type="subcellular location">
    <subcellularLocation>
        <location evidence="1">Membrane</location>
        <topology evidence="1">Single-pass type II membrane protein</topology>
    </subcellularLocation>
</comment>
<evidence type="ECO:0000256" key="9">
    <source>
        <dbReference type="ARBA" id="ARBA00023136"/>
    </source>
</evidence>
<dbReference type="Pfam" id="PF01826">
    <property type="entry name" value="TIL"/>
    <property type="match status" value="1"/>
</dbReference>
<keyword evidence="6" id="KW-0646">Protease inhibitor</keyword>
<keyword evidence="3" id="KW-0328">Glycosyltransferase</keyword>
<feature type="domain" description="TIL" evidence="13">
    <location>
        <begin position="362"/>
        <end position="416"/>
    </location>
</feature>